<keyword evidence="3 7" id="KW-0694">RNA-binding</keyword>
<dbReference type="InterPro" id="IPR009027">
    <property type="entry name" value="Ribosomal_bL9/RNase_H1_N"/>
</dbReference>
<keyword evidence="4 7" id="KW-0689">Ribosomal protein</keyword>
<organism evidence="9 10">
    <name type="scientific">Karelsulcia muelleri (strain SMDSEM)</name>
    <name type="common">Sulcia muelleri</name>
    <dbReference type="NCBI Taxonomy" id="595499"/>
    <lineage>
        <taxon>Bacteria</taxon>
        <taxon>Pseudomonadati</taxon>
        <taxon>Bacteroidota</taxon>
        <taxon>Flavobacteriia</taxon>
        <taxon>Flavobacteriales</taxon>
        <taxon>Candidatus Karelsulcia</taxon>
    </lineage>
</organism>
<comment type="similarity">
    <text evidence="1 7">Belongs to the bacterial ribosomal protein bL9 family.</text>
</comment>
<proteinExistence type="inferred from homology"/>
<sequence>MKIILKKKILNLGKKNDLIEVKPGYARNFLFPKKKAILATISSIKELNNLIKKKKIKKKFLIKKLKFYLKSIKKLKIKFYLKLGENGKLFGSIYKKKIYKYLKSKNIKIKKKFLFLEKDPIKQIGVFPCKIILHPKVHSKFEFEVSYKKVLQ</sequence>
<gene>
    <name evidence="7 9" type="primary">rplI</name>
    <name evidence="9" type="ordered locus">SMDSEM_176</name>
</gene>
<dbReference type="InterPro" id="IPR020070">
    <property type="entry name" value="Ribosomal_bL9_N"/>
</dbReference>
<evidence type="ECO:0000256" key="5">
    <source>
        <dbReference type="ARBA" id="ARBA00023274"/>
    </source>
</evidence>
<name>C7LKB7_KARMS</name>
<dbReference type="KEGG" id="sms:SMDSEM_176"/>
<dbReference type="Pfam" id="PF01281">
    <property type="entry name" value="Ribosomal_L9_N"/>
    <property type="match status" value="1"/>
</dbReference>
<evidence type="ECO:0000313" key="10">
    <source>
        <dbReference type="Proteomes" id="UP000008074"/>
    </source>
</evidence>
<dbReference type="PROSITE" id="PS00651">
    <property type="entry name" value="RIBOSOMAL_L9"/>
    <property type="match status" value="1"/>
</dbReference>
<keyword evidence="5 7" id="KW-0687">Ribonucleoprotein</keyword>
<dbReference type="InterPro" id="IPR036791">
    <property type="entry name" value="Ribosomal_bL9_C_sf"/>
</dbReference>
<evidence type="ECO:0000256" key="6">
    <source>
        <dbReference type="ARBA" id="ARBA00035292"/>
    </source>
</evidence>
<dbReference type="STRING" id="595499.SMDSEM_176"/>
<reference evidence="9 10" key="1">
    <citation type="journal article" date="2009" name="Proc. Natl. Acad. Sci. U.S.A.">
        <title>Convergent evolution of metabolic roles in bacterial co-symbionts of insects.</title>
        <authorList>
            <person name="McCutcheon J.P."/>
            <person name="McDonald B.R."/>
            <person name="Moran N.A."/>
        </authorList>
    </citation>
    <scope>NUCLEOTIDE SEQUENCE [LARGE SCALE GENOMIC DNA]</scope>
    <source>
        <strain evidence="9 10">SMDSEM</strain>
    </source>
</reference>
<dbReference type="HAMAP" id="MF_00503">
    <property type="entry name" value="Ribosomal_bL9"/>
    <property type="match status" value="1"/>
</dbReference>
<dbReference type="SUPFAM" id="SSF55653">
    <property type="entry name" value="Ribosomal protein L9 C-domain"/>
    <property type="match status" value="1"/>
</dbReference>
<dbReference type="InterPro" id="IPR000244">
    <property type="entry name" value="Ribosomal_bL9"/>
</dbReference>
<protein>
    <recommendedName>
        <fullName evidence="6 7">Large ribosomal subunit protein bL9</fullName>
    </recommendedName>
</protein>
<evidence type="ECO:0000256" key="3">
    <source>
        <dbReference type="ARBA" id="ARBA00022884"/>
    </source>
</evidence>
<dbReference type="PANTHER" id="PTHR21368">
    <property type="entry name" value="50S RIBOSOMAL PROTEIN L9"/>
    <property type="match status" value="1"/>
</dbReference>
<dbReference type="GO" id="GO:0019843">
    <property type="term" value="F:rRNA binding"/>
    <property type="evidence" value="ECO:0007669"/>
    <property type="project" value="UniProtKB-UniRule"/>
</dbReference>
<dbReference type="Proteomes" id="UP000008074">
    <property type="component" value="Chromosome"/>
</dbReference>
<evidence type="ECO:0000313" key="9">
    <source>
        <dbReference type="EMBL" id="ACU52879.1"/>
    </source>
</evidence>
<evidence type="ECO:0000256" key="1">
    <source>
        <dbReference type="ARBA" id="ARBA00010605"/>
    </source>
</evidence>
<evidence type="ECO:0000256" key="2">
    <source>
        <dbReference type="ARBA" id="ARBA00022730"/>
    </source>
</evidence>
<evidence type="ECO:0000256" key="7">
    <source>
        <dbReference type="HAMAP-Rule" id="MF_00503"/>
    </source>
</evidence>
<accession>C7LKB7</accession>
<dbReference type="GO" id="GO:0006412">
    <property type="term" value="P:translation"/>
    <property type="evidence" value="ECO:0007669"/>
    <property type="project" value="UniProtKB-UniRule"/>
</dbReference>
<dbReference type="GO" id="GO:0005840">
    <property type="term" value="C:ribosome"/>
    <property type="evidence" value="ECO:0007669"/>
    <property type="project" value="UniProtKB-KW"/>
</dbReference>
<feature type="domain" description="Ribosomal protein L9" evidence="8">
    <location>
        <begin position="13"/>
        <end position="40"/>
    </location>
</feature>
<dbReference type="HOGENOM" id="CLU_078938_3_0_10"/>
<dbReference type="AlphaFoldDB" id="C7LKB7"/>
<dbReference type="EMBL" id="CP001605">
    <property type="protein sequence ID" value="ACU52879.1"/>
    <property type="molecule type" value="Genomic_DNA"/>
</dbReference>
<comment type="function">
    <text evidence="7">Binds to the 23S rRNA.</text>
</comment>
<evidence type="ECO:0000259" key="8">
    <source>
        <dbReference type="PROSITE" id="PS00651"/>
    </source>
</evidence>
<keyword evidence="2 7" id="KW-0699">rRNA-binding</keyword>
<dbReference type="Pfam" id="PF03948">
    <property type="entry name" value="Ribosomal_L9_C"/>
    <property type="match status" value="1"/>
</dbReference>
<dbReference type="Gene3D" id="3.40.5.10">
    <property type="entry name" value="Ribosomal protein L9, N-terminal domain"/>
    <property type="match status" value="1"/>
</dbReference>
<dbReference type="GO" id="GO:1990904">
    <property type="term" value="C:ribonucleoprotein complex"/>
    <property type="evidence" value="ECO:0007669"/>
    <property type="project" value="UniProtKB-KW"/>
</dbReference>
<dbReference type="InterPro" id="IPR020594">
    <property type="entry name" value="Ribosomal_bL9_bac/chp"/>
</dbReference>
<dbReference type="InterPro" id="IPR020069">
    <property type="entry name" value="Ribosomal_bL9_C"/>
</dbReference>
<dbReference type="SUPFAM" id="SSF55658">
    <property type="entry name" value="L9 N-domain-like"/>
    <property type="match status" value="1"/>
</dbReference>
<dbReference type="NCBIfam" id="TIGR00158">
    <property type="entry name" value="L9"/>
    <property type="match status" value="1"/>
</dbReference>
<evidence type="ECO:0000256" key="4">
    <source>
        <dbReference type="ARBA" id="ARBA00022980"/>
    </source>
</evidence>
<dbReference type="Gene3D" id="3.10.430.100">
    <property type="entry name" value="Ribosomal protein L9, C-terminal domain"/>
    <property type="match status" value="1"/>
</dbReference>
<dbReference type="GO" id="GO:0003735">
    <property type="term" value="F:structural constituent of ribosome"/>
    <property type="evidence" value="ECO:0007669"/>
    <property type="project" value="InterPro"/>
</dbReference>
<dbReference type="InterPro" id="IPR036935">
    <property type="entry name" value="Ribosomal_bL9_N_sf"/>
</dbReference>